<proteinExistence type="predicted"/>
<dbReference type="EMBL" id="MGHY01000021">
    <property type="protein sequence ID" value="OGM79031.1"/>
    <property type="molecule type" value="Genomic_DNA"/>
</dbReference>
<sequence>MASLTQIAVTTRKSFRWGLYGFISIILVRAALLSTISVYKRLNPPPPPPPTVGFNLLPTINFPEVTSELPPLEYKIETPTGTFPEFPETMPVYLMPKASISISSADSAITKAQAFGFGSIPLKLSDTLYKFLHPTIPSSMEINIVTETFSTSYNLAADPTPIKTTLPTPDVATSKAKSFLSKGNSLPEDVEDGTVTHEFLKVEGQNLVSAISLSEADLIKVNLFREPINLGDEKNPLNYLSLPPNPDTANIWAIVSGSQDVIASQYHYYPIEKSKIETYPIKTAQQAYDDLIAGKGYISNLGLNRDGKVTIREITLAYFDPNIQSQFYQPIFVFRGDRDFWAYVPAVTSEYYEE</sequence>
<gene>
    <name evidence="2" type="ORF">A2382_01280</name>
</gene>
<keyword evidence="1" id="KW-1133">Transmembrane helix</keyword>
<comment type="caution">
    <text evidence="2">The sequence shown here is derived from an EMBL/GenBank/DDBJ whole genome shotgun (WGS) entry which is preliminary data.</text>
</comment>
<evidence type="ECO:0000256" key="1">
    <source>
        <dbReference type="SAM" id="Phobius"/>
    </source>
</evidence>
<accession>A0A1F8CS07</accession>
<dbReference type="STRING" id="1802538.A2382_01280"/>
<protein>
    <submittedName>
        <fullName evidence="2">Uncharacterized protein</fullName>
    </submittedName>
</protein>
<dbReference type="AlphaFoldDB" id="A0A1F8CS07"/>
<name>A0A1F8CS07_9BACT</name>
<evidence type="ECO:0000313" key="3">
    <source>
        <dbReference type="Proteomes" id="UP000178999"/>
    </source>
</evidence>
<feature type="transmembrane region" description="Helical" evidence="1">
    <location>
        <begin position="17"/>
        <end position="39"/>
    </location>
</feature>
<reference evidence="2 3" key="1">
    <citation type="journal article" date="2016" name="Nat. Commun.">
        <title>Thousands of microbial genomes shed light on interconnected biogeochemical processes in an aquifer system.</title>
        <authorList>
            <person name="Anantharaman K."/>
            <person name="Brown C.T."/>
            <person name="Hug L.A."/>
            <person name="Sharon I."/>
            <person name="Castelle C.J."/>
            <person name="Probst A.J."/>
            <person name="Thomas B.C."/>
            <person name="Singh A."/>
            <person name="Wilkins M.J."/>
            <person name="Karaoz U."/>
            <person name="Brodie E.L."/>
            <person name="Williams K.H."/>
            <person name="Hubbard S.S."/>
            <person name="Banfield J.F."/>
        </authorList>
    </citation>
    <scope>NUCLEOTIDE SEQUENCE [LARGE SCALE GENOMIC DNA]</scope>
</reference>
<keyword evidence="1" id="KW-0812">Transmembrane</keyword>
<dbReference type="Proteomes" id="UP000178999">
    <property type="component" value="Unassembled WGS sequence"/>
</dbReference>
<keyword evidence="1" id="KW-0472">Membrane</keyword>
<evidence type="ECO:0000313" key="2">
    <source>
        <dbReference type="EMBL" id="OGM79031.1"/>
    </source>
</evidence>
<organism evidence="2 3">
    <name type="scientific">Candidatus Woesebacteria bacterium RIFOXYB1_FULL_38_16</name>
    <dbReference type="NCBI Taxonomy" id="1802538"/>
    <lineage>
        <taxon>Bacteria</taxon>
        <taxon>Candidatus Woeseibacteriota</taxon>
    </lineage>
</organism>